<dbReference type="EMBL" id="JAADYS010002322">
    <property type="protein sequence ID" value="KAF4458887.1"/>
    <property type="molecule type" value="Genomic_DNA"/>
</dbReference>
<organism evidence="3 4">
    <name type="scientific">Fusarium albosuccineum</name>
    <dbReference type="NCBI Taxonomy" id="1237068"/>
    <lineage>
        <taxon>Eukaryota</taxon>
        <taxon>Fungi</taxon>
        <taxon>Dikarya</taxon>
        <taxon>Ascomycota</taxon>
        <taxon>Pezizomycotina</taxon>
        <taxon>Sordariomycetes</taxon>
        <taxon>Hypocreomycetidae</taxon>
        <taxon>Hypocreales</taxon>
        <taxon>Nectriaceae</taxon>
        <taxon>Fusarium</taxon>
        <taxon>Fusarium decemcellulare species complex</taxon>
    </lineage>
</organism>
<proteinExistence type="predicted"/>
<evidence type="ECO:0000256" key="2">
    <source>
        <dbReference type="ARBA" id="ARBA00023242"/>
    </source>
</evidence>
<dbReference type="PANTHER" id="PTHR37534:SF43">
    <property type="entry name" value="FINGER DOMAIN PROTEIN, PUTATIVE (AFU_ORTHOLOGUE AFUA_1G01850)-RELATED"/>
    <property type="match status" value="1"/>
</dbReference>
<keyword evidence="4" id="KW-1185">Reference proteome</keyword>
<dbReference type="PANTHER" id="PTHR37534">
    <property type="entry name" value="TRANSCRIPTIONAL ACTIVATOR PROTEIN UGA3"/>
    <property type="match status" value="1"/>
</dbReference>
<comment type="caution">
    <text evidence="3">The sequence shown here is derived from an EMBL/GenBank/DDBJ whole genome shotgun (WGS) entry which is preliminary data.</text>
</comment>
<dbReference type="OrthoDB" id="4064873at2759"/>
<sequence>MLQSDRHRFYLDHFIANTANLYFPLQPDAALSLVMPTAENSPCMLGAMVAASCSHYFRLKGNQDSRTIAIAATVQSLSSLRETITTPTIGSQSAAILPTTLMLATTCVCAGDTATFRQHLDGALHIIQRDSIRHTLDPLWWLSRKWLVHLLLMNRLSGLPLPSQQRKASEWSQLLMSMPDFGQIDVATGLSRDLVAALDEVCELSDSRTRTSHQASVEDEDSCGEQETAFKGRDARARSLETRLVGFTNKTAPRAASHELRTELECSHSLFTNATLLSLYRRVDELPKTHPKVRAAVESTILLLQKIDNRSRVNMQLLWPLVTAGCEATNDDDRNFIVERMEALTERGLGGCGNVIQFMKDYWETGGDTRWDVFAQQRQMDMVLF</sequence>
<dbReference type="GO" id="GO:0000976">
    <property type="term" value="F:transcription cis-regulatory region binding"/>
    <property type="evidence" value="ECO:0007669"/>
    <property type="project" value="TreeGrafter"/>
</dbReference>
<keyword evidence="2" id="KW-0539">Nucleus</keyword>
<dbReference type="Pfam" id="PF11951">
    <property type="entry name" value="Fungal_trans_2"/>
    <property type="match status" value="1"/>
</dbReference>
<dbReference type="GO" id="GO:0045944">
    <property type="term" value="P:positive regulation of transcription by RNA polymerase II"/>
    <property type="evidence" value="ECO:0007669"/>
    <property type="project" value="TreeGrafter"/>
</dbReference>
<evidence type="ECO:0000313" key="3">
    <source>
        <dbReference type="EMBL" id="KAF4458887.1"/>
    </source>
</evidence>
<name>A0A8H4KX36_9HYPO</name>
<gene>
    <name evidence="3" type="ORF">FALBO_14363</name>
</gene>
<accession>A0A8H4KX36</accession>
<protein>
    <submittedName>
        <fullName evidence="3">Uncharacterized protein</fullName>
    </submittedName>
</protein>
<evidence type="ECO:0000313" key="4">
    <source>
        <dbReference type="Proteomes" id="UP000554235"/>
    </source>
</evidence>
<dbReference type="InterPro" id="IPR021858">
    <property type="entry name" value="Fun_TF"/>
</dbReference>
<dbReference type="GO" id="GO:0003700">
    <property type="term" value="F:DNA-binding transcription factor activity"/>
    <property type="evidence" value="ECO:0007669"/>
    <property type="project" value="TreeGrafter"/>
</dbReference>
<reference evidence="3 4" key="1">
    <citation type="submission" date="2020-01" db="EMBL/GenBank/DDBJ databases">
        <title>Identification and distribution of gene clusters putatively required for synthesis of sphingolipid metabolism inhibitors in phylogenetically diverse species of the filamentous fungus Fusarium.</title>
        <authorList>
            <person name="Kim H.-S."/>
            <person name="Busman M."/>
            <person name="Brown D.W."/>
            <person name="Divon H."/>
            <person name="Uhlig S."/>
            <person name="Proctor R.H."/>
        </authorList>
    </citation>
    <scope>NUCLEOTIDE SEQUENCE [LARGE SCALE GENOMIC DNA]</scope>
    <source>
        <strain evidence="3 4">NRRL 20459</strain>
    </source>
</reference>
<evidence type="ECO:0000256" key="1">
    <source>
        <dbReference type="ARBA" id="ARBA00004123"/>
    </source>
</evidence>
<dbReference type="GO" id="GO:0005634">
    <property type="term" value="C:nucleus"/>
    <property type="evidence" value="ECO:0007669"/>
    <property type="project" value="UniProtKB-SubCell"/>
</dbReference>
<comment type="subcellular location">
    <subcellularLocation>
        <location evidence="1">Nucleus</location>
    </subcellularLocation>
</comment>
<dbReference type="Proteomes" id="UP000554235">
    <property type="component" value="Unassembled WGS sequence"/>
</dbReference>
<dbReference type="AlphaFoldDB" id="A0A8H4KX36"/>